<protein>
    <submittedName>
        <fullName evidence="1">Uncharacterized protein</fullName>
    </submittedName>
</protein>
<sequence length="30" mass="3498">MFFSQKRCSLKITENFSQGDLVFTKPQITC</sequence>
<organism evidence="1">
    <name type="scientific">Anguilla anguilla</name>
    <name type="common">European freshwater eel</name>
    <name type="synonym">Muraena anguilla</name>
    <dbReference type="NCBI Taxonomy" id="7936"/>
    <lineage>
        <taxon>Eukaryota</taxon>
        <taxon>Metazoa</taxon>
        <taxon>Chordata</taxon>
        <taxon>Craniata</taxon>
        <taxon>Vertebrata</taxon>
        <taxon>Euteleostomi</taxon>
        <taxon>Actinopterygii</taxon>
        <taxon>Neopterygii</taxon>
        <taxon>Teleostei</taxon>
        <taxon>Anguilliformes</taxon>
        <taxon>Anguillidae</taxon>
        <taxon>Anguilla</taxon>
    </lineage>
</organism>
<proteinExistence type="predicted"/>
<reference evidence="1" key="2">
    <citation type="journal article" date="2015" name="Fish Shellfish Immunol.">
        <title>Early steps in the European eel (Anguilla anguilla)-Vibrio vulnificus interaction in the gills: Role of the RtxA13 toxin.</title>
        <authorList>
            <person name="Callol A."/>
            <person name="Pajuelo D."/>
            <person name="Ebbesson L."/>
            <person name="Teles M."/>
            <person name="MacKenzie S."/>
            <person name="Amaro C."/>
        </authorList>
    </citation>
    <scope>NUCLEOTIDE SEQUENCE</scope>
</reference>
<dbReference type="EMBL" id="GBXM01059013">
    <property type="protein sequence ID" value="JAH49564.1"/>
    <property type="molecule type" value="Transcribed_RNA"/>
</dbReference>
<reference evidence="1" key="1">
    <citation type="submission" date="2014-11" db="EMBL/GenBank/DDBJ databases">
        <authorList>
            <person name="Amaro Gonzalez C."/>
        </authorList>
    </citation>
    <scope>NUCLEOTIDE SEQUENCE</scope>
</reference>
<dbReference type="AlphaFoldDB" id="A0A0E9T7A7"/>
<accession>A0A0E9T7A7</accession>
<evidence type="ECO:0000313" key="1">
    <source>
        <dbReference type="EMBL" id="JAH49564.1"/>
    </source>
</evidence>
<name>A0A0E9T7A7_ANGAN</name>